<organism evidence="2 3">
    <name type="scientific">Rubroshorea leprosula</name>
    <dbReference type="NCBI Taxonomy" id="152421"/>
    <lineage>
        <taxon>Eukaryota</taxon>
        <taxon>Viridiplantae</taxon>
        <taxon>Streptophyta</taxon>
        <taxon>Embryophyta</taxon>
        <taxon>Tracheophyta</taxon>
        <taxon>Spermatophyta</taxon>
        <taxon>Magnoliopsida</taxon>
        <taxon>eudicotyledons</taxon>
        <taxon>Gunneridae</taxon>
        <taxon>Pentapetalae</taxon>
        <taxon>rosids</taxon>
        <taxon>malvids</taxon>
        <taxon>Malvales</taxon>
        <taxon>Dipterocarpaceae</taxon>
        <taxon>Rubroshorea</taxon>
    </lineage>
</organism>
<dbReference type="Proteomes" id="UP001054252">
    <property type="component" value="Unassembled WGS sequence"/>
</dbReference>
<dbReference type="Gene3D" id="1.10.287.1490">
    <property type="match status" value="1"/>
</dbReference>
<proteinExistence type="predicted"/>
<feature type="coiled-coil region" evidence="1">
    <location>
        <begin position="18"/>
        <end position="99"/>
    </location>
</feature>
<keyword evidence="3" id="KW-1185">Reference proteome</keyword>
<protein>
    <submittedName>
        <fullName evidence="2">Uncharacterized protein</fullName>
    </submittedName>
</protein>
<keyword evidence="1" id="KW-0175">Coiled coil</keyword>
<reference evidence="2 3" key="1">
    <citation type="journal article" date="2021" name="Commun. Biol.">
        <title>The genome of Shorea leprosula (Dipterocarpaceae) highlights the ecological relevance of drought in aseasonal tropical rainforests.</title>
        <authorList>
            <person name="Ng K.K.S."/>
            <person name="Kobayashi M.J."/>
            <person name="Fawcett J.A."/>
            <person name="Hatakeyama M."/>
            <person name="Paape T."/>
            <person name="Ng C.H."/>
            <person name="Ang C.C."/>
            <person name="Tnah L.H."/>
            <person name="Lee C.T."/>
            <person name="Nishiyama T."/>
            <person name="Sese J."/>
            <person name="O'Brien M.J."/>
            <person name="Copetti D."/>
            <person name="Mohd Noor M.I."/>
            <person name="Ong R.C."/>
            <person name="Putra M."/>
            <person name="Sireger I.Z."/>
            <person name="Indrioko S."/>
            <person name="Kosugi Y."/>
            <person name="Izuno A."/>
            <person name="Isagi Y."/>
            <person name="Lee S.L."/>
            <person name="Shimizu K.K."/>
        </authorList>
    </citation>
    <scope>NUCLEOTIDE SEQUENCE [LARGE SCALE GENOMIC DNA]</scope>
    <source>
        <strain evidence="2">214</strain>
    </source>
</reference>
<name>A0AAV5ID72_9ROSI</name>
<sequence>MVNQPNKGERKRKSGINAGNYDQQLEELVRLLNGLKDTNAELVKEKEKFKSERTALEQEIESLKSKITAPELTVWEQKIEKLKSEETALERRIDGVKYKITRVERGLKKFMVTSLSSPLFLFYGYE</sequence>
<comment type="caution">
    <text evidence="2">The sequence shown here is derived from an EMBL/GenBank/DDBJ whole genome shotgun (WGS) entry which is preliminary data.</text>
</comment>
<evidence type="ECO:0000313" key="3">
    <source>
        <dbReference type="Proteomes" id="UP001054252"/>
    </source>
</evidence>
<gene>
    <name evidence="2" type="ORF">SLEP1_g10192</name>
</gene>
<dbReference type="AlphaFoldDB" id="A0AAV5ID72"/>
<accession>A0AAV5ID72</accession>
<dbReference type="EMBL" id="BPVZ01000011">
    <property type="protein sequence ID" value="GKU97010.1"/>
    <property type="molecule type" value="Genomic_DNA"/>
</dbReference>
<evidence type="ECO:0000256" key="1">
    <source>
        <dbReference type="SAM" id="Coils"/>
    </source>
</evidence>
<evidence type="ECO:0000313" key="2">
    <source>
        <dbReference type="EMBL" id="GKU97010.1"/>
    </source>
</evidence>